<evidence type="ECO:0000313" key="2">
    <source>
        <dbReference type="EMBL" id="KOX74336.1"/>
    </source>
</evidence>
<feature type="compositionally biased region" description="Basic and acidic residues" evidence="1">
    <location>
        <begin position="62"/>
        <end position="77"/>
    </location>
</feature>
<organism evidence="2 3">
    <name type="scientific">Melipona quadrifasciata</name>
    <dbReference type="NCBI Taxonomy" id="166423"/>
    <lineage>
        <taxon>Eukaryota</taxon>
        <taxon>Metazoa</taxon>
        <taxon>Ecdysozoa</taxon>
        <taxon>Arthropoda</taxon>
        <taxon>Hexapoda</taxon>
        <taxon>Insecta</taxon>
        <taxon>Pterygota</taxon>
        <taxon>Neoptera</taxon>
        <taxon>Endopterygota</taxon>
        <taxon>Hymenoptera</taxon>
        <taxon>Apocrita</taxon>
        <taxon>Aculeata</taxon>
        <taxon>Apoidea</taxon>
        <taxon>Anthophila</taxon>
        <taxon>Apidae</taxon>
        <taxon>Melipona</taxon>
    </lineage>
</organism>
<feature type="compositionally biased region" description="Basic and acidic residues" evidence="1">
    <location>
        <begin position="9"/>
        <end position="20"/>
    </location>
</feature>
<proteinExistence type="predicted"/>
<evidence type="ECO:0000313" key="3">
    <source>
        <dbReference type="Proteomes" id="UP000053105"/>
    </source>
</evidence>
<gene>
    <name evidence="2" type="ORF">WN51_00239</name>
</gene>
<feature type="region of interest" description="Disordered" evidence="1">
    <location>
        <begin position="45"/>
        <end position="93"/>
    </location>
</feature>
<reference evidence="2 3" key="1">
    <citation type="submission" date="2015-07" db="EMBL/GenBank/DDBJ databases">
        <title>The genome of Melipona quadrifasciata.</title>
        <authorList>
            <person name="Pan H."/>
            <person name="Kapheim K."/>
        </authorList>
    </citation>
    <scope>NUCLEOTIDE SEQUENCE [LARGE SCALE GENOMIC DNA]</scope>
    <source>
        <strain evidence="2">0111107301</strain>
        <tissue evidence="2">Whole body</tissue>
    </source>
</reference>
<accession>A0A0M9A1A0</accession>
<dbReference type="EMBL" id="KQ435791">
    <property type="protein sequence ID" value="KOX74336.1"/>
    <property type="molecule type" value="Genomic_DNA"/>
</dbReference>
<evidence type="ECO:0000256" key="1">
    <source>
        <dbReference type="SAM" id="MobiDB-lite"/>
    </source>
</evidence>
<feature type="compositionally biased region" description="Polar residues" evidence="1">
    <location>
        <begin position="46"/>
        <end position="59"/>
    </location>
</feature>
<feature type="region of interest" description="Disordered" evidence="1">
    <location>
        <begin position="1"/>
        <end position="26"/>
    </location>
</feature>
<dbReference type="Proteomes" id="UP000053105">
    <property type="component" value="Unassembled WGS sequence"/>
</dbReference>
<sequence>MADGTNSIEKNEHTRHDGRSPTEGMPCVTFIRWTTMGAVSKRWRQASRQFAVSPSNSMRSGRRTEKDKEKDEKRERLTSNASPMHARVIRASR</sequence>
<keyword evidence="3" id="KW-1185">Reference proteome</keyword>
<protein>
    <submittedName>
        <fullName evidence="2">Uncharacterized protein</fullName>
    </submittedName>
</protein>
<name>A0A0M9A1A0_9HYME</name>
<dbReference type="AlphaFoldDB" id="A0A0M9A1A0"/>